<evidence type="ECO:0000256" key="1">
    <source>
        <dbReference type="SAM" id="Phobius"/>
    </source>
</evidence>
<evidence type="ECO:0000313" key="2">
    <source>
        <dbReference type="EMBL" id="KAL3531536.1"/>
    </source>
</evidence>
<dbReference type="AlphaFoldDB" id="A0ABD3AK65"/>
<protein>
    <recommendedName>
        <fullName evidence="4">Transmembrane protein</fullName>
    </recommendedName>
</protein>
<dbReference type="PANTHER" id="PTHR37172">
    <property type="entry name" value="TRANSMEMBRANE PROTEIN"/>
    <property type="match status" value="1"/>
</dbReference>
<keyword evidence="1" id="KW-0812">Transmembrane</keyword>
<dbReference type="Proteomes" id="UP001630127">
    <property type="component" value="Unassembled WGS sequence"/>
</dbReference>
<dbReference type="PANTHER" id="PTHR37172:SF3">
    <property type="entry name" value="TRANSMEMBRANE PROTEIN"/>
    <property type="match status" value="1"/>
</dbReference>
<reference evidence="2 3" key="1">
    <citation type="submission" date="2024-11" db="EMBL/GenBank/DDBJ databases">
        <title>A near-complete genome assembly of Cinchona calisaya.</title>
        <authorList>
            <person name="Lian D.C."/>
            <person name="Zhao X.W."/>
            <person name="Wei L."/>
        </authorList>
    </citation>
    <scope>NUCLEOTIDE SEQUENCE [LARGE SCALE GENOMIC DNA]</scope>
    <source>
        <tissue evidence="2">Nenye</tissue>
    </source>
</reference>
<keyword evidence="1" id="KW-0472">Membrane</keyword>
<gene>
    <name evidence="2" type="ORF">ACH5RR_010858</name>
</gene>
<keyword evidence="3" id="KW-1185">Reference proteome</keyword>
<comment type="caution">
    <text evidence="2">The sequence shown here is derived from an EMBL/GenBank/DDBJ whole genome shotgun (WGS) entry which is preliminary data.</text>
</comment>
<feature type="transmembrane region" description="Helical" evidence="1">
    <location>
        <begin position="23"/>
        <end position="43"/>
    </location>
</feature>
<proteinExistence type="predicted"/>
<evidence type="ECO:0000313" key="3">
    <source>
        <dbReference type="Proteomes" id="UP001630127"/>
    </source>
</evidence>
<sequence length="298" mass="33281">MGLNSETFQKLIVNGGGSWREPFQILTTLLLSLLLPLSFLLLSRISAAHYLASILLPDNSEPSTFLAFLFLYSSNSTIFLYALVSLVSVAAFVHAFTGDKTTTFLSRRQQPVFRPRLYAAWILLCTLQVCVGLGIEGSIDAGINGSAVGLSRREMRSSLFSTRLIFFFVGLHETTRFWSKSVVKPVVDDTVTGFVKEERWIERVGMALCFGTLWWWGLRDEVDSLAVVAELKKEALLSVGVADFLGWCLYYLTVSIGITRVFKGAIWVGTVLLFRIKVERDLNDSVSPDRTTIVEDKV</sequence>
<feature type="transmembrane region" description="Helical" evidence="1">
    <location>
        <begin position="117"/>
        <end position="135"/>
    </location>
</feature>
<name>A0ABD3AK65_9GENT</name>
<keyword evidence="1" id="KW-1133">Transmembrane helix</keyword>
<organism evidence="2 3">
    <name type="scientific">Cinchona calisaya</name>
    <dbReference type="NCBI Taxonomy" id="153742"/>
    <lineage>
        <taxon>Eukaryota</taxon>
        <taxon>Viridiplantae</taxon>
        <taxon>Streptophyta</taxon>
        <taxon>Embryophyta</taxon>
        <taxon>Tracheophyta</taxon>
        <taxon>Spermatophyta</taxon>
        <taxon>Magnoliopsida</taxon>
        <taxon>eudicotyledons</taxon>
        <taxon>Gunneridae</taxon>
        <taxon>Pentapetalae</taxon>
        <taxon>asterids</taxon>
        <taxon>lamiids</taxon>
        <taxon>Gentianales</taxon>
        <taxon>Rubiaceae</taxon>
        <taxon>Cinchonoideae</taxon>
        <taxon>Cinchoneae</taxon>
        <taxon>Cinchona</taxon>
    </lineage>
</organism>
<feature type="transmembrane region" description="Helical" evidence="1">
    <location>
        <begin position="78"/>
        <end position="96"/>
    </location>
</feature>
<evidence type="ECO:0008006" key="4">
    <source>
        <dbReference type="Google" id="ProtNLM"/>
    </source>
</evidence>
<accession>A0ABD3AK65</accession>
<dbReference type="EMBL" id="JBJUIK010000004">
    <property type="protein sequence ID" value="KAL3531536.1"/>
    <property type="molecule type" value="Genomic_DNA"/>
</dbReference>